<evidence type="ECO:0000256" key="2">
    <source>
        <dbReference type="SAM" id="MobiDB-lite"/>
    </source>
</evidence>
<evidence type="ECO:0000259" key="3">
    <source>
        <dbReference type="Pfam" id="PF20434"/>
    </source>
</evidence>
<evidence type="ECO:0000313" key="4">
    <source>
        <dbReference type="EMBL" id="QIS09550.1"/>
    </source>
</evidence>
<dbReference type="Proteomes" id="UP000503540">
    <property type="component" value="Chromosome"/>
</dbReference>
<evidence type="ECO:0000313" key="5">
    <source>
        <dbReference type="Proteomes" id="UP000503540"/>
    </source>
</evidence>
<dbReference type="KEGG" id="nah:F5544_08240"/>
<reference evidence="4 5" key="1">
    <citation type="journal article" date="2019" name="ACS Chem. Biol.">
        <title>Identification and Mobilization of a Cryptic Antibiotic Biosynthesis Gene Locus from a Human-Pathogenic Nocardia Isolate.</title>
        <authorList>
            <person name="Herisse M."/>
            <person name="Ishida K."/>
            <person name="Porter J.L."/>
            <person name="Howden B."/>
            <person name="Hertweck C."/>
            <person name="Stinear T.P."/>
            <person name="Pidot S.J."/>
        </authorList>
    </citation>
    <scope>NUCLEOTIDE SEQUENCE [LARGE SCALE GENOMIC DNA]</scope>
    <source>
        <strain evidence="4 5">AUSMDU00012717</strain>
    </source>
</reference>
<dbReference type="EMBL" id="CP046172">
    <property type="protein sequence ID" value="QIS09550.1"/>
    <property type="molecule type" value="Genomic_DNA"/>
</dbReference>
<evidence type="ECO:0000256" key="1">
    <source>
        <dbReference type="ARBA" id="ARBA00022801"/>
    </source>
</evidence>
<dbReference type="InterPro" id="IPR050300">
    <property type="entry name" value="GDXG_lipolytic_enzyme"/>
</dbReference>
<sequence length="213" mass="22434">MAGPAGLRRPRCRLPPGRRSTPPVGYRGGRCRLRADLGERPRPEYRLDLSRVATLGGSAGGNLAVNVANKINSGALQPTCGTAAELPRIRAVIALYPAVDLTASGTETAVGVDAARKYVGGPPAQYADRYAAVNSDPYITKNSPPTLIVQGGGDHLVLADHTAAYADKLSAAGVPNRYVELPFLDHGFGGVSLDTGAHVLRELGLPWLRQYLS</sequence>
<keyword evidence="1 4" id="KW-0378">Hydrolase</keyword>
<keyword evidence="5" id="KW-1185">Reference proteome</keyword>
<dbReference type="InterPro" id="IPR049492">
    <property type="entry name" value="BD-FAE-like_dom"/>
</dbReference>
<dbReference type="Gene3D" id="3.40.50.1820">
    <property type="entry name" value="alpha/beta hydrolase"/>
    <property type="match status" value="1"/>
</dbReference>
<dbReference type="PANTHER" id="PTHR48081">
    <property type="entry name" value="AB HYDROLASE SUPERFAMILY PROTEIN C4A8.06C"/>
    <property type="match status" value="1"/>
</dbReference>
<gene>
    <name evidence="4" type="ORF">F5544_08240</name>
</gene>
<dbReference type="AlphaFoldDB" id="A0A6G9Y8V3"/>
<organism evidence="4 5">
    <name type="scientific">Nocardia arthritidis</name>
    <dbReference type="NCBI Taxonomy" id="228602"/>
    <lineage>
        <taxon>Bacteria</taxon>
        <taxon>Bacillati</taxon>
        <taxon>Actinomycetota</taxon>
        <taxon>Actinomycetes</taxon>
        <taxon>Mycobacteriales</taxon>
        <taxon>Nocardiaceae</taxon>
        <taxon>Nocardia</taxon>
    </lineage>
</organism>
<dbReference type="Pfam" id="PF20434">
    <property type="entry name" value="BD-FAE"/>
    <property type="match status" value="1"/>
</dbReference>
<accession>A0A6G9Y8V3</accession>
<feature type="region of interest" description="Disordered" evidence="2">
    <location>
        <begin position="1"/>
        <end position="27"/>
    </location>
</feature>
<dbReference type="InterPro" id="IPR029058">
    <property type="entry name" value="AB_hydrolase_fold"/>
</dbReference>
<name>A0A6G9Y8V3_9NOCA</name>
<protein>
    <submittedName>
        <fullName evidence="4">Alpha/beta hydrolase fold domain-containing protein</fullName>
    </submittedName>
</protein>
<dbReference type="GO" id="GO:0016787">
    <property type="term" value="F:hydrolase activity"/>
    <property type="evidence" value="ECO:0007669"/>
    <property type="project" value="UniProtKB-KW"/>
</dbReference>
<feature type="domain" description="BD-FAE-like" evidence="3">
    <location>
        <begin position="44"/>
        <end position="169"/>
    </location>
</feature>
<dbReference type="SUPFAM" id="SSF53474">
    <property type="entry name" value="alpha/beta-Hydrolases"/>
    <property type="match status" value="1"/>
</dbReference>
<proteinExistence type="predicted"/>